<gene>
    <name evidence="2" type="ORF">M422DRAFT_253294</name>
</gene>
<reference evidence="2 3" key="1">
    <citation type="submission" date="2014-06" db="EMBL/GenBank/DDBJ databases">
        <title>Evolutionary Origins and Diversification of the Mycorrhizal Mutualists.</title>
        <authorList>
            <consortium name="DOE Joint Genome Institute"/>
            <consortium name="Mycorrhizal Genomics Consortium"/>
            <person name="Kohler A."/>
            <person name="Kuo A."/>
            <person name="Nagy L.G."/>
            <person name="Floudas D."/>
            <person name="Copeland A."/>
            <person name="Barry K.W."/>
            <person name="Cichocki N."/>
            <person name="Veneault-Fourrey C."/>
            <person name="LaButti K."/>
            <person name="Lindquist E.A."/>
            <person name="Lipzen A."/>
            <person name="Lundell T."/>
            <person name="Morin E."/>
            <person name="Murat C."/>
            <person name="Riley R."/>
            <person name="Ohm R."/>
            <person name="Sun H."/>
            <person name="Tunlid A."/>
            <person name="Henrissat B."/>
            <person name="Grigoriev I.V."/>
            <person name="Hibbett D.S."/>
            <person name="Martin F."/>
        </authorList>
    </citation>
    <scope>NUCLEOTIDE SEQUENCE [LARGE SCALE GENOMIC DNA]</scope>
    <source>
        <strain evidence="2 3">SS14</strain>
    </source>
</reference>
<feature type="region of interest" description="Disordered" evidence="1">
    <location>
        <begin position="32"/>
        <end position="51"/>
    </location>
</feature>
<sequence length="51" mass="5717">MEFHIKSFCSSPSLLITPLISHSLLKPRQLKYQRPTSASGNMTTDLEVRVG</sequence>
<keyword evidence="3" id="KW-1185">Reference proteome</keyword>
<dbReference type="AlphaFoldDB" id="A0A0C9UK77"/>
<dbReference type="Proteomes" id="UP000054279">
    <property type="component" value="Unassembled WGS sequence"/>
</dbReference>
<evidence type="ECO:0000313" key="3">
    <source>
        <dbReference type="Proteomes" id="UP000054279"/>
    </source>
</evidence>
<protein>
    <submittedName>
        <fullName evidence="2">Uncharacterized protein</fullName>
    </submittedName>
</protein>
<dbReference type="EMBL" id="KN837123">
    <property type="protein sequence ID" value="KIJ43413.1"/>
    <property type="molecule type" value="Genomic_DNA"/>
</dbReference>
<evidence type="ECO:0000313" key="2">
    <source>
        <dbReference type="EMBL" id="KIJ43413.1"/>
    </source>
</evidence>
<feature type="compositionally biased region" description="Polar residues" evidence="1">
    <location>
        <begin position="34"/>
        <end position="44"/>
    </location>
</feature>
<name>A0A0C9UK77_SPHS4</name>
<accession>A0A0C9UK77</accession>
<dbReference type="HOGENOM" id="CLU_3107956_0_0_1"/>
<evidence type="ECO:0000256" key="1">
    <source>
        <dbReference type="SAM" id="MobiDB-lite"/>
    </source>
</evidence>
<proteinExistence type="predicted"/>
<organism evidence="2 3">
    <name type="scientific">Sphaerobolus stellatus (strain SS14)</name>
    <dbReference type="NCBI Taxonomy" id="990650"/>
    <lineage>
        <taxon>Eukaryota</taxon>
        <taxon>Fungi</taxon>
        <taxon>Dikarya</taxon>
        <taxon>Basidiomycota</taxon>
        <taxon>Agaricomycotina</taxon>
        <taxon>Agaricomycetes</taxon>
        <taxon>Phallomycetidae</taxon>
        <taxon>Geastrales</taxon>
        <taxon>Sphaerobolaceae</taxon>
        <taxon>Sphaerobolus</taxon>
    </lineage>
</organism>